<dbReference type="SMART" id="SM00128">
    <property type="entry name" value="IPPc"/>
    <property type="match status" value="1"/>
</dbReference>
<dbReference type="InterPro" id="IPR000300">
    <property type="entry name" value="IPPc"/>
</dbReference>
<evidence type="ECO:0000313" key="5">
    <source>
        <dbReference type="Proteomes" id="UP001188597"/>
    </source>
</evidence>
<name>A0AA88V2Y2_9ASTE</name>
<comment type="caution">
    <text evidence="4">The sequence shown here is derived from an EMBL/GenBank/DDBJ whole genome shotgun (WGS) entry which is preliminary data.</text>
</comment>
<reference evidence="4" key="1">
    <citation type="submission" date="2022-12" db="EMBL/GenBank/DDBJ databases">
        <title>Draft genome assemblies for two species of Escallonia (Escalloniales).</title>
        <authorList>
            <person name="Chanderbali A."/>
            <person name="Dervinis C."/>
            <person name="Anghel I."/>
            <person name="Soltis D."/>
            <person name="Soltis P."/>
            <person name="Zapata F."/>
        </authorList>
    </citation>
    <scope>NUCLEOTIDE SEQUENCE</scope>
    <source>
        <strain evidence="4">UCBG64.0493</strain>
        <tissue evidence="4">Leaf</tissue>
    </source>
</reference>
<dbReference type="GO" id="GO:0034485">
    <property type="term" value="F:phosphatidylinositol-3,4,5-trisphosphate 5-phosphatase activity"/>
    <property type="evidence" value="ECO:0007669"/>
    <property type="project" value="TreeGrafter"/>
</dbReference>
<dbReference type="SUPFAM" id="SSF56219">
    <property type="entry name" value="DNase I-like"/>
    <property type="match status" value="1"/>
</dbReference>
<evidence type="ECO:0000256" key="2">
    <source>
        <dbReference type="ARBA" id="ARBA00022801"/>
    </source>
</evidence>
<sequence length="385" mass="43638">MWPRLVASKLLRKRLGSNNFVADCPCNTESLLDFSSLGLERASSGDILSTQEYSHNCKIFVSTWNVGGVTPTADLNMEDLLDTCNSPCDIYVLGFQEVVPLRAANVLGTQKSNICMTWNSLIRETLNSKVINGKKTEAKVPQEFRCLVSKQMVGIFISVWVRSDLRPYVRNPSVSCVAFCFVCCHLASGGRKGDEKNRNSNAAEILSRTTFPRGPSFDLPRKILDHDRVVMLGDLNYRISLPESATRLLVDKGEWNVLLQNDQLRKELMNGQAFEGWHEGTIKFAPTYKFYPNSDEYYGAVAGKKGEKKRAPAWCDRVIWSGEGMKQHLYTRGESRLSDHRPVKAIFTTEVRVSRTQRGFQSFFLSERFDRITGRFEMPLQEGVY</sequence>
<dbReference type="PANTHER" id="PTHR45666">
    <property type="entry name" value="TYPE IV INOSITOL POLYPHOSPHATE 5-PHOSPHATASE 9"/>
    <property type="match status" value="1"/>
</dbReference>
<dbReference type="EMBL" id="JAVXUP010002946">
    <property type="protein sequence ID" value="KAK3000712.1"/>
    <property type="molecule type" value="Genomic_DNA"/>
</dbReference>
<gene>
    <name evidence="4" type="ORF">RJ639_020398</name>
</gene>
<protein>
    <recommendedName>
        <fullName evidence="3">Inositol polyphosphate-related phosphatase domain-containing protein</fullName>
    </recommendedName>
</protein>
<dbReference type="Proteomes" id="UP001188597">
    <property type="component" value="Unassembled WGS sequence"/>
</dbReference>
<dbReference type="Gene3D" id="3.60.10.10">
    <property type="entry name" value="Endonuclease/exonuclease/phosphatase"/>
    <property type="match status" value="2"/>
</dbReference>
<keyword evidence="5" id="KW-1185">Reference proteome</keyword>
<feature type="domain" description="Inositol polyphosphate-related phosphatase" evidence="3">
    <location>
        <begin position="55"/>
        <end position="355"/>
    </location>
</feature>
<dbReference type="PANTHER" id="PTHR45666:SF18">
    <property type="entry name" value="TYPE IV INOSITOL POLYPHOSPHATE 5-PHOSPHATASE 9"/>
    <property type="match status" value="1"/>
</dbReference>
<proteinExistence type="inferred from homology"/>
<dbReference type="GO" id="GO:0004445">
    <property type="term" value="F:inositol-polyphosphate 5-phosphatase activity"/>
    <property type="evidence" value="ECO:0007669"/>
    <property type="project" value="InterPro"/>
</dbReference>
<dbReference type="GO" id="GO:0004439">
    <property type="term" value="F:phosphatidylinositol-4,5-bisphosphate 5-phosphatase activity"/>
    <property type="evidence" value="ECO:0007669"/>
    <property type="project" value="TreeGrafter"/>
</dbReference>
<dbReference type="GO" id="GO:0046856">
    <property type="term" value="P:phosphatidylinositol dephosphorylation"/>
    <property type="evidence" value="ECO:0007669"/>
    <property type="project" value="InterPro"/>
</dbReference>
<evidence type="ECO:0000259" key="3">
    <source>
        <dbReference type="SMART" id="SM00128"/>
    </source>
</evidence>
<comment type="similarity">
    <text evidence="1">Belongs to the inositol polyphosphate 5-phosphatase family.</text>
</comment>
<evidence type="ECO:0000313" key="4">
    <source>
        <dbReference type="EMBL" id="KAK3000712.1"/>
    </source>
</evidence>
<dbReference type="InterPro" id="IPR045849">
    <property type="entry name" value="IP5P_plant"/>
</dbReference>
<organism evidence="4 5">
    <name type="scientific">Escallonia herrerae</name>
    <dbReference type="NCBI Taxonomy" id="1293975"/>
    <lineage>
        <taxon>Eukaryota</taxon>
        <taxon>Viridiplantae</taxon>
        <taxon>Streptophyta</taxon>
        <taxon>Embryophyta</taxon>
        <taxon>Tracheophyta</taxon>
        <taxon>Spermatophyta</taxon>
        <taxon>Magnoliopsida</taxon>
        <taxon>eudicotyledons</taxon>
        <taxon>Gunneridae</taxon>
        <taxon>Pentapetalae</taxon>
        <taxon>asterids</taxon>
        <taxon>campanulids</taxon>
        <taxon>Escalloniales</taxon>
        <taxon>Escalloniaceae</taxon>
        <taxon>Escallonia</taxon>
    </lineage>
</organism>
<accession>A0AA88V2Y2</accession>
<dbReference type="AlphaFoldDB" id="A0AA88V2Y2"/>
<dbReference type="InterPro" id="IPR036691">
    <property type="entry name" value="Endo/exonu/phosph_ase_sf"/>
</dbReference>
<evidence type="ECO:0000256" key="1">
    <source>
        <dbReference type="ARBA" id="ARBA00010768"/>
    </source>
</evidence>
<keyword evidence="2" id="KW-0378">Hydrolase</keyword>
<dbReference type="Pfam" id="PF22669">
    <property type="entry name" value="Exo_endo_phos2"/>
    <property type="match status" value="2"/>
</dbReference>